<name>E1YK42_9BACT</name>
<sequence>MATGEDKELGIGVDKDMSNIEFDEMIMEKSLTEKNIAVDKKQIRNKERLLKLSEVMEEMAKNKFTGYIRVNYSQGIVSRIEKFEEILKK</sequence>
<dbReference type="AlphaFoldDB" id="E1YK42"/>
<protein>
    <submittedName>
        <fullName evidence="1">Uncharacterized protein</fullName>
    </submittedName>
</protein>
<gene>
    <name evidence="1" type="ORF">N47_E51580</name>
</gene>
<accession>E1YK42</accession>
<dbReference type="EMBL" id="FR695877">
    <property type="protein sequence ID" value="CBX31646.1"/>
    <property type="molecule type" value="Genomic_DNA"/>
</dbReference>
<proteinExistence type="predicted"/>
<evidence type="ECO:0000313" key="1">
    <source>
        <dbReference type="EMBL" id="CBX31646.1"/>
    </source>
</evidence>
<organism evidence="1">
    <name type="scientific">uncultured Desulfobacterium sp</name>
    <dbReference type="NCBI Taxonomy" id="201089"/>
    <lineage>
        <taxon>Bacteria</taxon>
        <taxon>Pseudomonadati</taxon>
        <taxon>Thermodesulfobacteriota</taxon>
        <taxon>Desulfobacteria</taxon>
        <taxon>Desulfobacterales</taxon>
        <taxon>Desulfobacteriaceae</taxon>
        <taxon>Desulfobacterium</taxon>
        <taxon>environmental samples</taxon>
    </lineage>
</organism>
<reference evidence="1" key="1">
    <citation type="journal article" date="2011" name="Environ. Microbiol.">
        <title>Genomic insights into the metabolic potential of the polycyclic aromatic hydrocarbon degrading sulfate-reducing Deltaproteobacterium N47.</title>
        <authorList>
            <person name="Bergmann F."/>
            <person name="Selesi D."/>
            <person name="Weinmaier T."/>
            <person name="Tischler P."/>
            <person name="Rattei T."/>
            <person name="Meckenstock R.U."/>
        </authorList>
    </citation>
    <scope>NUCLEOTIDE SEQUENCE</scope>
</reference>